<dbReference type="InterPro" id="IPR019931">
    <property type="entry name" value="LPXTG_anchor"/>
</dbReference>
<name>A0A1G8K308_9CLOT</name>
<keyword evidence="6" id="KW-1133">Transmembrane helix</keyword>
<dbReference type="Gene3D" id="2.60.40.3630">
    <property type="match status" value="6"/>
</dbReference>
<keyword evidence="4" id="KW-0572">Peptidoglycan-anchor</keyword>
<evidence type="ECO:0000256" key="6">
    <source>
        <dbReference type="SAM" id="Phobius"/>
    </source>
</evidence>
<feature type="compositionally biased region" description="Acidic residues" evidence="5">
    <location>
        <begin position="707"/>
        <end position="729"/>
    </location>
</feature>
<dbReference type="AlphaFoldDB" id="A0A1G8K308"/>
<feature type="compositionally biased region" description="Basic and acidic residues" evidence="5">
    <location>
        <begin position="730"/>
        <end position="739"/>
    </location>
</feature>
<evidence type="ECO:0000256" key="5">
    <source>
        <dbReference type="SAM" id="MobiDB-lite"/>
    </source>
</evidence>
<protein>
    <submittedName>
        <fullName evidence="8">LPXTG-motif cell wall anchor domain-containing protein</fullName>
    </submittedName>
</protein>
<feature type="transmembrane region" description="Helical" evidence="6">
    <location>
        <begin position="756"/>
        <end position="775"/>
    </location>
</feature>
<evidence type="ECO:0000313" key="8">
    <source>
        <dbReference type="EMBL" id="SDI37822.1"/>
    </source>
</evidence>
<dbReference type="InterPro" id="IPR022038">
    <property type="entry name" value="Ig-like_bact"/>
</dbReference>
<keyword evidence="1" id="KW-0134">Cell wall</keyword>
<accession>A0A1G8K308</accession>
<dbReference type="PROSITE" id="PS50847">
    <property type="entry name" value="GRAM_POS_ANCHORING"/>
    <property type="match status" value="1"/>
</dbReference>
<evidence type="ECO:0000256" key="1">
    <source>
        <dbReference type="ARBA" id="ARBA00022512"/>
    </source>
</evidence>
<evidence type="ECO:0000256" key="2">
    <source>
        <dbReference type="ARBA" id="ARBA00022525"/>
    </source>
</evidence>
<keyword evidence="6" id="KW-0472">Membrane</keyword>
<evidence type="ECO:0000256" key="3">
    <source>
        <dbReference type="ARBA" id="ARBA00022729"/>
    </source>
</evidence>
<keyword evidence="6" id="KW-0812">Transmembrane</keyword>
<reference evidence="8 9" key="1">
    <citation type="submission" date="2016-10" db="EMBL/GenBank/DDBJ databases">
        <authorList>
            <person name="de Groot N.N."/>
        </authorList>
    </citation>
    <scope>NUCLEOTIDE SEQUENCE [LARGE SCALE GENOMIC DNA]</scope>
    <source>
        <strain evidence="8 9">CGMCC 1.5058</strain>
    </source>
</reference>
<keyword evidence="2" id="KW-0964">Secreted</keyword>
<evidence type="ECO:0000313" key="9">
    <source>
        <dbReference type="Proteomes" id="UP000183255"/>
    </source>
</evidence>
<evidence type="ECO:0000256" key="4">
    <source>
        <dbReference type="ARBA" id="ARBA00023088"/>
    </source>
</evidence>
<sequence>GELEDSFTVTVVKKVVDSIKIMSGPAITKYVVGQTLVKDGLSVQATYNDGEVQTIDLKDLELTGFNSEAVAENQEITVTYEGKTDTFTVNIIPKALTEIKVQSRPSDTEYVEGQELNEEGLTVVGIYNDDSERILEKSEYTLDGYNKNTIGEQTITVKSLEFTTTFTVTVIKKAVAEIIIEKLPAKLSYIVGQVLESEGIEVKAHYNDGEEKLIPQADLAFSGFDSVAPASKQLITVSYEGKTKSFEIDIIPRRIIALEVKTEPEMMIYVEGQKLNLLGLTLEATYNDGKKETVNHTKIISEGYDASKVGEQKINLKADEAFVEITVTVIPKVVESIRLISLPTKTIYVVGQKLDITGISVEETYNDGEKKLVKITMDHISGFDSSKAVEDKVITITYMEKAMTFTVDIIEKVLTSLIITKEPSRVLFYVGETLDLTGIEAMLLYNDLEEKTLDVLASMISGFDSSKAAQKQVITITYEGKTASFTVDVLDKKGLEEQMEDLAGSLSSEKANELKNLIDAMEDTPENKKIIEEFTSILQEVRKIEKVDLTAPAPEDKPQLTLSEETLKKLNLPEVLEDDVVAMTVNLQTKQIPENIIKDVQDKLGKKENVLLLYDMSLVKTVENEDGSISESIIENKDIRGKLTLRVPVPETMKNKKNLEIIYVSETGKIEKLKTEERTEDGIRYLYFETSHFSLYGIIAAAEEIIDENEEKPDTETEQPVETPEEENTDKETTEKPEEDKEPETETDLPKTGETGTSTFLFAGILMMAAGAFFLKKKNRRIS</sequence>
<proteinExistence type="predicted"/>
<feature type="non-terminal residue" evidence="8">
    <location>
        <position position="1"/>
    </location>
</feature>
<keyword evidence="3" id="KW-0732">Signal</keyword>
<dbReference type="Pfam" id="PF07523">
    <property type="entry name" value="Big_3"/>
    <property type="match status" value="6"/>
</dbReference>
<feature type="region of interest" description="Disordered" evidence="5">
    <location>
        <begin position="707"/>
        <end position="756"/>
    </location>
</feature>
<feature type="domain" description="Gram-positive cocci surface proteins LPxTG" evidence="7">
    <location>
        <begin position="749"/>
        <end position="783"/>
    </location>
</feature>
<dbReference type="EMBL" id="FNDZ01000002">
    <property type="protein sequence ID" value="SDI37822.1"/>
    <property type="molecule type" value="Genomic_DNA"/>
</dbReference>
<organism evidence="8 9">
    <name type="scientific">Proteiniclasticum ruminis</name>
    <dbReference type="NCBI Taxonomy" id="398199"/>
    <lineage>
        <taxon>Bacteria</taxon>
        <taxon>Bacillati</taxon>
        <taxon>Bacillota</taxon>
        <taxon>Clostridia</taxon>
        <taxon>Eubacteriales</taxon>
        <taxon>Clostridiaceae</taxon>
        <taxon>Proteiniclasticum</taxon>
    </lineage>
</organism>
<dbReference type="RefSeq" id="WP_176758081.1">
    <property type="nucleotide sequence ID" value="NZ_FNDZ01000002.1"/>
</dbReference>
<dbReference type="Pfam" id="PF00746">
    <property type="entry name" value="Gram_pos_anchor"/>
    <property type="match status" value="1"/>
</dbReference>
<dbReference type="NCBIfam" id="TIGR01167">
    <property type="entry name" value="LPXTG_anchor"/>
    <property type="match status" value="1"/>
</dbReference>
<evidence type="ECO:0000259" key="7">
    <source>
        <dbReference type="PROSITE" id="PS50847"/>
    </source>
</evidence>
<dbReference type="Proteomes" id="UP000183255">
    <property type="component" value="Unassembled WGS sequence"/>
</dbReference>
<gene>
    <name evidence="8" type="ORF">SAMN05421804_102187</name>
</gene>